<organism evidence="1 2">
    <name type="scientific">Leptonema illini DSM 21528</name>
    <dbReference type="NCBI Taxonomy" id="929563"/>
    <lineage>
        <taxon>Bacteria</taxon>
        <taxon>Pseudomonadati</taxon>
        <taxon>Spirochaetota</taxon>
        <taxon>Spirochaetia</taxon>
        <taxon>Leptospirales</taxon>
        <taxon>Leptospiraceae</taxon>
        <taxon>Leptonema</taxon>
    </lineage>
</organism>
<name>H2CB57_9LEPT</name>
<dbReference type="HOGENOM" id="CLU_625286_0_0_12"/>
<evidence type="ECO:0000313" key="1">
    <source>
        <dbReference type="EMBL" id="EHQ05197.1"/>
    </source>
</evidence>
<dbReference type="EMBL" id="JH597773">
    <property type="protein sequence ID" value="EHQ05197.1"/>
    <property type="molecule type" value="Genomic_DNA"/>
</dbReference>
<gene>
    <name evidence="1" type="ORF">Lepil_0493</name>
</gene>
<protein>
    <submittedName>
        <fullName evidence="1">Uncharacterized protein</fullName>
    </submittedName>
</protein>
<reference evidence="1 2" key="1">
    <citation type="submission" date="2011-10" db="EMBL/GenBank/DDBJ databases">
        <title>The Improved High-Quality Draft genome of Leptonema illini DSM 21528.</title>
        <authorList>
            <consortium name="US DOE Joint Genome Institute (JGI-PGF)"/>
            <person name="Lucas S."/>
            <person name="Copeland A."/>
            <person name="Lapidus A."/>
            <person name="Glavina del Rio T."/>
            <person name="Dalin E."/>
            <person name="Tice H."/>
            <person name="Bruce D."/>
            <person name="Goodwin L."/>
            <person name="Pitluck S."/>
            <person name="Peters L."/>
            <person name="Mikhailova N."/>
            <person name="Held B."/>
            <person name="Kyrpides N."/>
            <person name="Mavromatis K."/>
            <person name="Ivanova N."/>
            <person name="Markowitz V."/>
            <person name="Cheng J.-F."/>
            <person name="Hugenholtz P."/>
            <person name="Woyke T."/>
            <person name="Wu D."/>
            <person name="Gronow S."/>
            <person name="Wellnitz S."/>
            <person name="Brambilla E.-M."/>
            <person name="Klenk H.-P."/>
            <person name="Eisen J.A."/>
        </authorList>
    </citation>
    <scope>NUCLEOTIDE SEQUENCE [LARGE SCALE GENOMIC DNA]</scope>
    <source>
        <strain evidence="1 2">DSM 21528</strain>
    </source>
</reference>
<dbReference type="RefSeq" id="WP_002769620.1">
    <property type="nucleotide sequence ID" value="NZ_JH597773.1"/>
</dbReference>
<accession>H2CB57</accession>
<sequence length="438" mass="51478">MYRNFQDKIEQLVLELITSEGEKTLLNYEEKIITDLQFPNKLRIELLEEIRELFSDSPEFRARLHAYAREDKVKRAESLTTSLINHLPEEELREKLTPLLRDQFELSLPEDLLQKILSEPRETRCSLFQSIVPFTEAETVSFYCNWVTTYFSVRSLQDIHVERSELIDTFQFEIGVLCSEIVIMYSRVSHPLFEFPPKTSPTYNLFKTIGHDLAEEEQFAKYGLLEIVDDRELLESFPRILDHAAVVSVDVTLASTELYSFLRDLHSKYKFKLSLRPDNISCFPGIERRIYLKEAIEYGKIFETLSLFSGKLNTKLRNAELDAFWASIKDTDLIFEELLNDFIYFDNYYVTNMIHIVLLQTGSGPIIQHLDHEYILYTEDEFARRQKSPKIKGTGRRRVKTFKIDNATMPLDIKRILLPIMILTFKNKQLVLEYFGLD</sequence>
<dbReference type="AlphaFoldDB" id="H2CB57"/>
<dbReference type="Proteomes" id="UP000005737">
    <property type="component" value="Unassembled WGS sequence"/>
</dbReference>
<keyword evidence="2" id="KW-1185">Reference proteome</keyword>
<evidence type="ECO:0000313" key="2">
    <source>
        <dbReference type="Proteomes" id="UP000005737"/>
    </source>
</evidence>
<proteinExistence type="predicted"/>